<comment type="caution">
    <text evidence="2">The sequence shown here is derived from an EMBL/GenBank/DDBJ whole genome shotgun (WGS) entry which is preliminary data.</text>
</comment>
<evidence type="ECO:0000313" key="2">
    <source>
        <dbReference type="EMBL" id="MCX4233252.1"/>
    </source>
</evidence>
<feature type="transmembrane region" description="Helical" evidence="1">
    <location>
        <begin position="102"/>
        <end position="123"/>
    </location>
</feature>
<keyword evidence="1" id="KW-0812">Transmembrane</keyword>
<accession>A0ABT3V0X0</accession>
<evidence type="ECO:0000256" key="1">
    <source>
        <dbReference type="SAM" id="Phobius"/>
    </source>
</evidence>
<evidence type="ECO:0008006" key="4">
    <source>
        <dbReference type="Google" id="ProtNLM"/>
    </source>
</evidence>
<keyword evidence="1" id="KW-0472">Membrane</keyword>
<keyword evidence="1" id="KW-1133">Transmembrane helix</keyword>
<protein>
    <recommendedName>
        <fullName evidence="4">FUSC family protein</fullName>
    </recommendedName>
</protein>
<sequence length="148" mass="15721">MQKYGIVQHITRFFRPPRGAGQPPATFARQLMGLWLFALAFGAGLTAIGWDDEFGMALLLLFYGDIIDGVRYRWTAIFASLAVLTVAGRLTRAALPGSLDGAWAQSVGSAVGVTLALAVTAAITRLPERRPHRPAAGHDSGSSGQDSP</sequence>
<dbReference type="RefSeq" id="WP_267026206.1">
    <property type="nucleotide sequence ID" value="NZ_JAIFZO010000002.1"/>
</dbReference>
<evidence type="ECO:0000313" key="3">
    <source>
        <dbReference type="Proteomes" id="UP001165590"/>
    </source>
</evidence>
<reference evidence="2" key="1">
    <citation type="journal article" date="2022" name="bioRxiv">
        <title>Discovery and biosynthetic assessment of Streptomyces ortus sp nov. isolated from a deep-sea sponge.</title>
        <authorList>
            <person name="Williams S.E."/>
        </authorList>
    </citation>
    <scope>NUCLEOTIDE SEQUENCE</scope>
    <source>
        <strain evidence="2">A15ISP2-DRY2</strain>
    </source>
</reference>
<name>A0ABT3V0X0_9ACTN</name>
<organism evidence="2 3">
    <name type="scientific">Streptomyces ortus</name>
    <dbReference type="NCBI Taxonomy" id="2867268"/>
    <lineage>
        <taxon>Bacteria</taxon>
        <taxon>Bacillati</taxon>
        <taxon>Actinomycetota</taxon>
        <taxon>Actinomycetes</taxon>
        <taxon>Kitasatosporales</taxon>
        <taxon>Streptomycetaceae</taxon>
        <taxon>Streptomyces</taxon>
    </lineage>
</organism>
<feature type="transmembrane region" description="Helical" evidence="1">
    <location>
        <begin position="32"/>
        <end position="50"/>
    </location>
</feature>
<gene>
    <name evidence="2" type="ORF">K3769_10730</name>
</gene>
<dbReference type="EMBL" id="JAIFZO010000002">
    <property type="protein sequence ID" value="MCX4233252.1"/>
    <property type="molecule type" value="Genomic_DNA"/>
</dbReference>
<proteinExistence type="predicted"/>
<keyword evidence="3" id="KW-1185">Reference proteome</keyword>
<dbReference type="Proteomes" id="UP001165590">
    <property type="component" value="Unassembled WGS sequence"/>
</dbReference>